<dbReference type="EMBL" id="BOPF01000030">
    <property type="protein sequence ID" value="GIJ49741.1"/>
    <property type="molecule type" value="Genomic_DNA"/>
</dbReference>
<evidence type="ECO:0000313" key="1">
    <source>
        <dbReference type="EMBL" id="GIJ49741.1"/>
    </source>
</evidence>
<name>A0A8J3YQS8_9ACTN</name>
<sequence>MYRLPPEARWRATFRLQLFTGDGMRPVAVATQMPGAGEGASLTNAAETCAETVWREHFPDAPEPPVWVSHLILEHRRQLSLVTFAADPSARTLRSPGWRPMSPADVDALVGQAVDLERGAGFTPPEPEPEPEARFVAYPVVRLPRPAPFREKKCMAAGVPWWRRLGRQLVPRRGGRDCCWYHGGDWHQVNRLALRLVAQFEAAGVSFEDIPRHVLNHPDAQGLTDWEAEALDSLVMDTIRPHGPWPRDARYNNGNHRAQAMLDAGVRRTLIERDTD</sequence>
<dbReference type="Proteomes" id="UP000619260">
    <property type="component" value="Unassembled WGS sequence"/>
</dbReference>
<comment type="caution">
    <text evidence="1">The sequence shown here is derived from an EMBL/GenBank/DDBJ whole genome shotgun (WGS) entry which is preliminary data.</text>
</comment>
<dbReference type="AlphaFoldDB" id="A0A8J3YQS8"/>
<protein>
    <submittedName>
        <fullName evidence="1">Uncharacterized protein</fullName>
    </submittedName>
</protein>
<gene>
    <name evidence="1" type="ORF">Val02_66270</name>
</gene>
<organism evidence="1 2">
    <name type="scientific">Virgisporangium aliadipatigenens</name>
    <dbReference type="NCBI Taxonomy" id="741659"/>
    <lineage>
        <taxon>Bacteria</taxon>
        <taxon>Bacillati</taxon>
        <taxon>Actinomycetota</taxon>
        <taxon>Actinomycetes</taxon>
        <taxon>Micromonosporales</taxon>
        <taxon>Micromonosporaceae</taxon>
        <taxon>Virgisporangium</taxon>
    </lineage>
</organism>
<proteinExistence type="predicted"/>
<keyword evidence="2" id="KW-1185">Reference proteome</keyword>
<reference evidence="1" key="1">
    <citation type="submission" date="2021-01" db="EMBL/GenBank/DDBJ databases">
        <title>Whole genome shotgun sequence of Virgisporangium aliadipatigenens NBRC 105644.</title>
        <authorList>
            <person name="Komaki H."/>
            <person name="Tamura T."/>
        </authorList>
    </citation>
    <scope>NUCLEOTIDE SEQUENCE</scope>
    <source>
        <strain evidence="1">NBRC 105644</strain>
    </source>
</reference>
<evidence type="ECO:0000313" key="2">
    <source>
        <dbReference type="Proteomes" id="UP000619260"/>
    </source>
</evidence>
<accession>A0A8J3YQS8</accession>